<name>A0A0A0HT11_PARBD</name>
<dbReference type="HOGENOM" id="CLU_1825870_0_0_1"/>
<reference evidence="1 2" key="1">
    <citation type="journal article" date="2011" name="PLoS Genet.">
        <title>Comparative genomic analysis of human fungal pathogens causing paracoccidioidomycosis.</title>
        <authorList>
            <person name="Desjardins C.A."/>
            <person name="Champion M.D."/>
            <person name="Holder J.W."/>
            <person name="Muszewska A."/>
            <person name="Goldberg J."/>
            <person name="Bailao A.M."/>
            <person name="Brigido M.M."/>
            <person name="Ferreira M.E."/>
            <person name="Garcia A.M."/>
            <person name="Grynberg M."/>
            <person name="Gujja S."/>
            <person name="Heiman D.I."/>
            <person name="Henn M.R."/>
            <person name="Kodira C.D."/>
            <person name="Leon-Narvaez H."/>
            <person name="Longo L.V."/>
            <person name="Ma L.J."/>
            <person name="Malavazi I."/>
            <person name="Matsuo A.L."/>
            <person name="Morais F.V."/>
            <person name="Pereira M."/>
            <person name="Rodriguez-Brito S."/>
            <person name="Sakthikumar S."/>
            <person name="Salem-Izacc S.M."/>
            <person name="Sykes S.M."/>
            <person name="Teixeira M.M."/>
            <person name="Vallejo M.C."/>
            <person name="Walter M.E."/>
            <person name="Yandava C."/>
            <person name="Young S."/>
            <person name="Zeng Q."/>
            <person name="Zucker J."/>
            <person name="Felipe M.S."/>
            <person name="Goldman G.H."/>
            <person name="Haas B.J."/>
            <person name="McEwen J.G."/>
            <person name="Nino-Vega G."/>
            <person name="Puccia R."/>
            <person name="San-Blas G."/>
            <person name="Soares C.M."/>
            <person name="Birren B.W."/>
            <person name="Cuomo C.A."/>
        </authorList>
    </citation>
    <scope>NUCLEOTIDE SEQUENCE [LARGE SCALE GENOMIC DNA]</scope>
    <source>
        <strain evidence="1 2">Pb18</strain>
    </source>
</reference>
<dbReference type="Pfam" id="PF11917">
    <property type="entry name" value="DUF3435"/>
    <property type="match status" value="1"/>
</dbReference>
<proteinExistence type="predicted"/>
<dbReference type="PANTHER" id="PTHR37535:SF2">
    <property type="entry name" value="FINGER DOMAIN PROTEIN, PUTATIVE (AFU_ORTHOLOGUE AFUA_6G09300)-RELATED"/>
    <property type="match status" value="1"/>
</dbReference>
<dbReference type="VEuPathDB" id="FungiDB:PADG_12474"/>
<sequence length="141" mass="16128">MVVREGDGVRIAHERRLTTSSLRNRMRKGGEITGFDQVTKPYILRDGAAKAYNESPDISDSLPNLMLQHASIDTFVKHYLDRNITTDVLSIYRGLEPQKALMRMVCSMSRSIDPRRPWELTPEQSRSVNYLSHIPKDLLEG</sequence>
<dbReference type="EMBL" id="KN275974">
    <property type="protein sequence ID" value="KGM91453.1"/>
    <property type="molecule type" value="Genomic_DNA"/>
</dbReference>
<dbReference type="eggNOG" id="ENOG502QW3K">
    <property type="taxonomic scope" value="Eukaryota"/>
</dbReference>
<gene>
    <name evidence="1" type="ORF">PADG_12474</name>
</gene>
<keyword evidence="2" id="KW-1185">Reference proteome</keyword>
<protein>
    <submittedName>
        <fullName evidence="1">Uncharacterized protein</fullName>
    </submittedName>
</protein>
<dbReference type="STRING" id="502780.A0A0A0HT11"/>
<accession>A0A0A0HT11</accession>
<dbReference type="GeneID" id="22588371"/>
<dbReference type="AlphaFoldDB" id="A0A0A0HT11"/>
<organism evidence="1 2">
    <name type="scientific">Paracoccidioides brasiliensis (strain Pb18)</name>
    <dbReference type="NCBI Taxonomy" id="502780"/>
    <lineage>
        <taxon>Eukaryota</taxon>
        <taxon>Fungi</taxon>
        <taxon>Dikarya</taxon>
        <taxon>Ascomycota</taxon>
        <taxon>Pezizomycotina</taxon>
        <taxon>Eurotiomycetes</taxon>
        <taxon>Eurotiomycetidae</taxon>
        <taxon>Onygenales</taxon>
        <taxon>Ajellomycetaceae</taxon>
        <taxon>Paracoccidioides</taxon>
    </lineage>
</organism>
<dbReference type="RefSeq" id="XP_010763846.1">
    <property type="nucleotide sequence ID" value="XM_010765544.1"/>
</dbReference>
<dbReference type="KEGG" id="pbn:PADG_12474"/>
<dbReference type="InParanoid" id="A0A0A0HT11"/>
<dbReference type="InterPro" id="IPR021842">
    <property type="entry name" value="DUF3435"/>
</dbReference>
<evidence type="ECO:0000313" key="1">
    <source>
        <dbReference type="EMBL" id="KGM91453.1"/>
    </source>
</evidence>
<evidence type="ECO:0000313" key="2">
    <source>
        <dbReference type="Proteomes" id="UP000001628"/>
    </source>
</evidence>
<dbReference type="Proteomes" id="UP000001628">
    <property type="component" value="Unassembled WGS sequence"/>
</dbReference>
<dbReference type="PANTHER" id="PTHR37535">
    <property type="entry name" value="FLUG DOMAIN PROTEIN"/>
    <property type="match status" value="1"/>
</dbReference>